<proteinExistence type="predicted"/>
<dbReference type="Proteomes" id="UP001162060">
    <property type="component" value="Unassembled WGS sequence"/>
</dbReference>
<reference evidence="2" key="1">
    <citation type="submission" date="2024-01" db="EMBL/GenBank/DDBJ databases">
        <authorList>
            <person name="Webb A."/>
        </authorList>
    </citation>
    <scope>NUCLEOTIDE SEQUENCE</scope>
    <source>
        <strain evidence="2">Pm1</strain>
    </source>
</reference>
<accession>A0AAV1VDK3</accession>
<dbReference type="EMBL" id="CAKLBY020000310">
    <property type="protein sequence ID" value="CAK7944750.1"/>
    <property type="molecule type" value="Genomic_DNA"/>
</dbReference>
<protein>
    <submittedName>
        <fullName evidence="2">Uncharacterized protein</fullName>
    </submittedName>
</protein>
<dbReference type="AlphaFoldDB" id="A0AAV1VDK3"/>
<feature type="region of interest" description="Disordered" evidence="1">
    <location>
        <begin position="183"/>
        <end position="206"/>
    </location>
</feature>
<feature type="compositionally biased region" description="Low complexity" evidence="1">
    <location>
        <begin position="192"/>
        <end position="202"/>
    </location>
</feature>
<evidence type="ECO:0000256" key="1">
    <source>
        <dbReference type="SAM" id="MobiDB-lite"/>
    </source>
</evidence>
<name>A0AAV1VDK3_9STRA</name>
<gene>
    <name evidence="2" type="ORF">PM001_LOCUS29900</name>
</gene>
<sequence length="439" mass="48971">MAATFLQRDIFVVQREEATPQWRCRKYHPVSMTVRGRAVASVKEYPLSIMAYIDELQATKVGATQALPLVLRFGGSHYSALLHSAGVADPLNLTDTQDGPSASPQDPVHSFEDAKATSLVPLEEKSASALPSDDKLLPDSGDRTSIVIYDAGDVVARTSAQPSCQLDLTSTSSSCCERGMASATRKRGHGGSPPLLAASADPDAPDDRIDRDEWPELWSYLGAEWPTTAATPYPLVYGDSNGWEATARLEPELLLHHLRRFVFPDEVLASLSDTVFVQWTALWRQECLLSGLLEFRQRVTELPTGVWLDQWIARSQQRLLPSLLAPLIDNSDDWRKLRGINYAGDDILRLCDPHRRVRLSHHLMCAIVFDNEIFALTGTGGKPVSPPEQLRCHFRLLRTNSTYKDTYYPDGDAPIDWTALVRYFTTALAPAEQRFFLEY</sequence>
<organism evidence="2 3">
    <name type="scientific">Peronospora matthiolae</name>
    <dbReference type="NCBI Taxonomy" id="2874970"/>
    <lineage>
        <taxon>Eukaryota</taxon>
        <taxon>Sar</taxon>
        <taxon>Stramenopiles</taxon>
        <taxon>Oomycota</taxon>
        <taxon>Peronosporomycetes</taxon>
        <taxon>Peronosporales</taxon>
        <taxon>Peronosporaceae</taxon>
        <taxon>Peronospora</taxon>
    </lineage>
</organism>
<evidence type="ECO:0000313" key="3">
    <source>
        <dbReference type="Proteomes" id="UP001162060"/>
    </source>
</evidence>
<comment type="caution">
    <text evidence="2">The sequence shown here is derived from an EMBL/GenBank/DDBJ whole genome shotgun (WGS) entry which is preliminary data.</text>
</comment>
<evidence type="ECO:0000313" key="2">
    <source>
        <dbReference type="EMBL" id="CAK7944750.1"/>
    </source>
</evidence>